<dbReference type="AlphaFoldDB" id="A0A8S1DSI1"/>
<organism evidence="1 2">
    <name type="scientific">Cloeon dipterum</name>
    <dbReference type="NCBI Taxonomy" id="197152"/>
    <lineage>
        <taxon>Eukaryota</taxon>
        <taxon>Metazoa</taxon>
        <taxon>Ecdysozoa</taxon>
        <taxon>Arthropoda</taxon>
        <taxon>Hexapoda</taxon>
        <taxon>Insecta</taxon>
        <taxon>Pterygota</taxon>
        <taxon>Palaeoptera</taxon>
        <taxon>Ephemeroptera</taxon>
        <taxon>Pisciforma</taxon>
        <taxon>Baetidae</taxon>
        <taxon>Cloeon</taxon>
    </lineage>
</organism>
<dbReference type="EMBL" id="CADEPI010000415">
    <property type="protein sequence ID" value="CAB3385470.1"/>
    <property type="molecule type" value="Genomic_DNA"/>
</dbReference>
<sequence length="75" mass="8521">MSAVAESLEKTGGCDSLRWTCDPCFRVNRTPVKFDYSRSPVIDIVESNPARWLRWIQKPCWNGLTLAKEKNGTCS</sequence>
<accession>A0A8S1DSI1</accession>
<dbReference type="Proteomes" id="UP000494165">
    <property type="component" value="Unassembled WGS sequence"/>
</dbReference>
<proteinExistence type="predicted"/>
<name>A0A8S1DSI1_9INSE</name>
<protein>
    <submittedName>
        <fullName evidence="1">Uncharacterized protein</fullName>
    </submittedName>
</protein>
<gene>
    <name evidence="1" type="ORF">CLODIP_2_CD08477</name>
</gene>
<comment type="caution">
    <text evidence="1">The sequence shown here is derived from an EMBL/GenBank/DDBJ whole genome shotgun (WGS) entry which is preliminary data.</text>
</comment>
<keyword evidence="2" id="KW-1185">Reference proteome</keyword>
<evidence type="ECO:0000313" key="1">
    <source>
        <dbReference type="EMBL" id="CAB3385470.1"/>
    </source>
</evidence>
<reference evidence="1 2" key="1">
    <citation type="submission" date="2020-04" db="EMBL/GenBank/DDBJ databases">
        <authorList>
            <person name="Alioto T."/>
            <person name="Alioto T."/>
            <person name="Gomez Garrido J."/>
        </authorList>
    </citation>
    <scope>NUCLEOTIDE SEQUENCE [LARGE SCALE GENOMIC DNA]</scope>
</reference>
<evidence type="ECO:0000313" key="2">
    <source>
        <dbReference type="Proteomes" id="UP000494165"/>
    </source>
</evidence>